<accession>A0A0C9WQ81</accession>
<dbReference type="AlphaFoldDB" id="A0A0C9WQ81"/>
<reference evidence="2" key="2">
    <citation type="submission" date="2015-01" db="EMBL/GenBank/DDBJ databases">
        <title>Evolutionary Origins and Diversification of the Mycorrhizal Mutualists.</title>
        <authorList>
            <consortium name="DOE Joint Genome Institute"/>
            <consortium name="Mycorrhizal Genomics Consortium"/>
            <person name="Kohler A."/>
            <person name="Kuo A."/>
            <person name="Nagy L.G."/>
            <person name="Floudas D."/>
            <person name="Copeland A."/>
            <person name="Barry K.W."/>
            <person name="Cichocki N."/>
            <person name="Veneault-Fourrey C."/>
            <person name="LaButti K."/>
            <person name="Lindquist E.A."/>
            <person name="Lipzen A."/>
            <person name="Lundell T."/>
            <person name="Morin E."/>
            <person name="Murat C."/>
            <person name="Riley R."/>
            <person name="Ohm R."/>
            <person name="Sun H."/>
            <person name="Tunlid A."/>
            <person name="Henrissat B."/>
            <person name="Grigoriev I.V."/>
            <person name="Hibbett D.S."/>
            <person name="Martin F."/>
        </authorList>
    </citation>
    <scope>NUCLEOTIDE SEQUENCE [LARGE SCALE GENOMIC DNA]</scope>
    <source>
        <strain evidence="2">LaAM-08-1</strain>
    </source>
</reference>
<dbReference type="Proteomes" id="UP000054477">
    <property type="component" value="Unassembled WGS sequence"/>
</dbReference>
<evidence type="ECO:0000313" key="2">
    <source>
        <dbReference type="Proteomes" id="UP000054477"/>
    </source>
</evidence>
<keyword evidence="2" id="KW-1185">Reference proteome</keyword>
<organism evidence="1 2">
    <name type="scientific">Laccaria amethystina LaAM-08-1</name>
    <dbReference type="NCBI Taxonomy" id="1095629"/>
    <lineage>
        <taxon>Eukaryota</taxon>
        <taxon>Fungi</taxon>
        <taxon>Dikarya</taxon>
        <taxon>Basidiomycota</taxon>
        <taxon>Agaricomycotina</taxon>
        <taxon>Agaricomycetes</taxon>
        <taxon>Agaricomycetidae</taxon>
        <taxon>Agaricales</taxon>
        <taxon>Agaricineae</taxon>
        <taxon>Hydnangiaceae</taxon>
        <taxon>Laccaria</taxon>
    </lineage>
</organism>
<protein>
    <submittedName>
        <fullName evidence="1">Uncharacterized protein</fullName>
    </submittedName>
</protein>
<gene>
    <name evidence="1" type="ORF">K443DRAFT_666004</name>
</gene>
<reference evidence="1 2" key="1">
    <citation type="submission" date="2014-04" db="EMBL/GenBank/DDBJ databases">
        <authorList>
            <consortium name="DOE Joint Genome Institute"/>
            <person name="Kuo A."/>
            <person name="Kohler A."/>
            <person name="Nagy L.G."/>
            <person name="Floudas D."/>
            <person name="Copeland A."/>
            <person name="Barry K.W."/>
            <person name="Cichocki N."/>
            <person name="Veneault-Fourrey C."/>
            <person name="LaButti K."/>
            <person name="Lindquist E.A."/>
            <person name="Lipzen A."/>
            <person name="Lundell T."/>
            <person name="Morin E."/>
            <person name="Murat C."/>
            <person name="Sun H."/>
            <person name="Tunlid A."/>
            <person name="Henrissat B."/>
            <person name="Grigoriev I.V."/>
            <person name="Hibbett D.S."/>
            <person name="Martin F."/>
            <person name="Nordberg H.P."/>
            <person name="Cantor M.N."/>
            <person name="Hua S.X."/>
        </authorList>
    </citation>
    <scope>NUCLEOTIDE SEQUENCE [LARGE SCALE GENOMIC DNA]</scope>
    <source>
        <strain evidence="1 2">LaAM-08-1</strain>
    </source>
</reference>
<evidence type="ECO:0000313" key="1">
    <source>
        <dbReference type="EMBL" id="KIK00350.1"/>
    </source>
</evidence>
<dbReference type="EMBL" id="KN838627">
    <property type="protein sequence ID" value="KIK00350.1"/>
    <property type="molecule type" value="Genomic_DNA"/>
</dbReference>
<dbReference type="HOGENOM" id="CLU_3056005_0_0_1"/>
<feature type="non-terminal residue" evidence="1">
    <location>
        <position position="1"/>
    </location>
</feature>
<sequence>QIKDVYQGVQGACPRRAVTHAGGTAERQRVLCRRHGSKARIWTSLNLNIRNVQS</sequence>
<name>A0A0C9WQ81_9AGAR</name>
<proteinExistence type="predicted"/>